<dbReference type="Proteomes" id="UP000789508">
    <property type="component" value="Unassembled WGS sequence"/>
</dbReference>
<dbReference type="GO" id="GO:0034045">
    <property type="term" value="C:phagophore assembly site membrane"/>
    <property type="evidence" value="ECO:0007669"/>
    <property type="project" value="UniProtKB-SubCell"/>
</dbReference>
<comment type="similarity">
    <text evidence="1 6">Belongs to the ATG17 family.</text>
</comment>
<gene>
    <name evidence="8" type="ORF">ALEPTO_LOCUS1576</name>
</gene>
<evidence type="ECO:0000256" key="4">
    <source>
        <dbReference type="ARBA" id="ARBA00023006"/>
    </source>
</evidence>
<dbReference type="GO" id="GO:0000045">
    <property type="term" value="P:autophagosome assembly"/>
    <property type="evidence" value="ECO:0007669"/>
    <property type="project" value="TreeGrafter"/>
</dbReference>
<dbReference type="EMBL" id="CAJVPS010000180">
    <property type="protein sequence ID" value="CAG8461731.1"/>
    <property type="molecule type" value="Genomic_DNA"/>
</dbReference>
<evidence type="ECO:0000313" key="9">
    <source>
        <dbReference type="Proteomes" id="UP000789508"/>
    </source>
</evidence>
<feature type="domain" description="Autophagy protein ATG17-like" evidence="7">
    <location>
        <begin position="17"/>
        <end position="407"/>
    </location>
</feature>
<dbReference type="GO" id="GO:1990316">
    <property type="term" value="C:Atg1/ULK1 kinase complex"/>
    <property type="evidence" value="ECO:0007669"/>
    <property type="project" value="TreeGrafter"/>
</dbReference>
<proteinExistence type="inferred from homology"/>
<dbReference type="AlphaFoldDB" id="A0A9N8Z010"/>
<evidence type="ECO:0000256" key="2">
    <source>
        <dbReference type="ARBA" id="ARBA00013806"/>
    </source>
</evidence>
<keyword evidence="4 6" id="KW-0072">Autophagy</keyword>
<keyword evidence="3 6" id="KW-0963">Cytoplasm</keyword>
<dbReference type="GO" id="GO:0000422">
    <property type="term" value="P:autophagy of mitochondrion"/>
    <property type="evidence" value="ECO:0007669"/>
    <property type="project" value="TreeGrafter"/>
</dbReference>
<comment type="subcellular location">
    <subcellularLocation>
        <location evidence="6">Cytoplasm</location>
    </subcellularLocation>
    <subcellularLocation>
        <location evidence="6">Preautophagosomal structure membrane</location>
        <topology evidence="6">Peripheral membrane protein</topology>
    </subcellularLocation>
</comment>
<evidence type="ECO:0000256" key="5">
    <source>
        <dbReference type="ARBA" id="ARBA00023136"/>
    </source>
</evidence>
<dbReference type="PANTHER" id="PTHR28005:SF1">
    <property type="entry name" value="AUTOPHAGY-RELATED PROTEIN 17"/>
    <property type="match status" value="1"/>
</dbReference>
<evidence type="ECO:0000259" key="7">
    <source>
        <dbReference type="Pfam" id="PF04108"/>
    </source>
</evidence>
<dbReference type="GO" id="GO:0030295">
    <property type="term" value="F:protein kinase activator activity"/>
    <property type="evidence" value="ECO:0007669"/>
    <property type="project" value="TreeGrafter"/>
</dbReference>
<reference evidence="8" key="1">
    <citation type="submission" date="2021-06" db="EMBL/GenBank/DDBJ databases">
        <authorList>
            <person name="Kallberg Y."/>
            <person name="Tangrot J."/>
            <person name="Rosling A."/>
        </authorList>
    </citation>
    <scope>NUCLEOTIDE SEQUENCE</scope>
    <source>
        <strain evidence="8">FL130A</strain>
    </source>
</reference>
<dbReference type="InterPro" id="IPR007240">
    <property type="entry name" value="Atg17"/>
</dbReference>
<sequence length="455" mass="52748">MEQKLLELTSASQKALLRGKDLCSKADALVKDCKRDVENIERTYPKLRFFWGELEVQIKNVETLKEFALKQNKFIKQFHAIKEKELGTIIDDMENTLEILRRKSVDPAICKSASNMTTENGENQAAEVSLKGLIEPENLEKEKITLFDYVDEQSIQELKIRTQEELNAIQQFHNDSTNLLKNIDIQLDHFNLMLNNNSISLEESGIGFADLKCQIQERATSTMAETLMSLMRHYDQVSGALKASQSHTEANSILDISVLVKDTDEIPNIVEELNEALMIIESTSEEVRVRSRIYDASLEEATKIFHELENFSSNMEDIVGEIKAIEADFEKRKGMVERLIEESWNLIGWYEEFLKSYDYMLLEIDRRNEVREMHEKLAEEYLSKLENLYIEEAQNRDTFFQKHGRYLPIDLCPPLTEPPIRFEIIQHEGTRLPVLSRAAIEEAQDNLLKYNGRDQ</sequence>
<evidence type="ECO:0000256" key="6">
    <source>
        <dbReference type="RuleBase" id="RU368080"/>
    </source>
</evidence>
<accession>A0A9N8Z010</accession>
<dbReference type="GO" id="GO:0060090">
    <property type="term" value="F:molecular adaptor activity"/>
    <property type="evidence" value="ECO:0007669"/>
    <property type="project" value="TreeGrafter"/>
</dbReference>
<organism evidence="8 9">
    <name type="scientific">Ambispora leptoticha</name>
    <dbReference type="NCBI Taxonomy" id="144679"/>
    <lineage>
        <taxon>Eukaryota</taxon>
        <taxon>Fungi</taxon>
        <taxon>Fungi incertae sedis</taxon>
        <taxon>Mucoromycota</taxon>
        <taxon>Glomeromycotina</taxon>
        <taxon>Glomeromycetes</taxon>
        <taxon>Archaeosporales</taxon>
        <taxon>Ambisporaceae</taxon>
        <taxon>Ambispora</taxon>
    </lineage>
</organism>
<name>A0A9N8Z010_9GLOM</name>
<keyword evidence="9" id="KW-1185">Reference proteome</keyword>
<comment type="caution">
    <text evidence="8">The sequence shown here is derived from an EMBL/GenBank/DDBJ whole genome shotgun (WGS) entry which is preliminary data.</text>
</comment>
<dbReference type="GO" id="GO:0034727">
    <property type="term" value="P:piecemeal microautophagy of the nucleus"/>
    <property type="evidence" value="ECO:0007669"/>
    <property type="project" value="TreeGrafter"/>
</dbReference>
<comment type="function">
    <text evidence="6">Autophagy-specific protein that functions in response to autophagy-inducing signals as a scaffold to recruit other ATG proteins to organize preautophagosomal structure (PAS) formation. Modulates the timing and magnitude of the autophagy response, such as the size of the sequestering vesicles. Plays particularly a role in pexophagy and nucleophagy.</text>
</comment>
<evidence type="ECO:0000256" key="1">
    <source>
        <dbReference type="ARBA" id="ARBA00006259"/>
    </source>
</evidence>
<evidence type="ECO:0000313" key="8">
    <source>
        <dbReference type="EMBL" id="CAG8461731.1"/>
    </source>
</evidence>
<protein>
    <recommendedName>
        <fullName evidence="2 6">Autophagy-related protein 17</fullName>
    </recommendedName>
</protein>
<keyword evidence="5" id="KW-0472">Membrane</keyword>
<dbReference type="Pfam" id="PF04108">
    <property type="entry name" value="ATG17_like"/>
    <property type="match status" value="1"/>
</dbReference>
<dbReference type="PANTHER" id="PTHR28005">
    <property type="entry name" value="AUTOPHAGY-RELATED PROTEIN 17"/>
    <property type="match status" value="1"/>
</dbReference>
<dbReference type="InterPro" id="IPR045326">
    <property type="entry name" value="ATG17-like_dom"/>
</dbReference>
<dbReference type="OrthoDB" id="1937984at2759"/>
<evidence type="ECO:0000256" key="3">
    <source>
        <dbReference type="ARBA" id="ARBA00022490"/>
    </source>
</evidence>